<feature type="compositionally biased region" description="Polar residues" evidence="1">
    <location>
        <begin position="1"/>
        <end position="12"/>
    </location>
</feature>
<dbReference type="InParanoid" id="A0A084QUY6"/>
<gene>
    <name evidence="2" type="ORF">S40285_09875</name>
</gene>
<keyword evidence="3" id="KW-1185">Reference proteome</keyword>
<name>A0A084QUY6_STAC4</name>
<dbReference type="AlphaFoldDB" id="A0A084QUY6"/>
<sequence>MSNSKRPSQHTPGSLGEQAGTKGQVVHKPLRINIHRADIPDAVLPSTTRFTRAGAISGLINPRNGSRFLRTRHRQDFGWGRLASSPT</sequence>
<organism evidence="2 3">
    <name type="scientific">Stachybotrys chlorohalonatus (strain IBT 40285)</name>
    <dbReference type="NCBI Taxonomy" id="1283841"/>
    <lineage>
        <taxon>Eukaryota</taxon>
        <taxon>Fungi</taxon>
        <taxon>Dikarya</taxon>
        <taxon>Ascomycota</taxon>
        <taxon>Pezizomycotina</taxon>
        <taxon>Sordariomycetes</taxon>
        <taxon>Hypocreomycetidae</taxon>
        <taxon>Hypocreales</taxon>
        <taxon>Stachybotryaceae</taxon>
        <taxon>Stachybotrys</taxon>
    </lineage>
</organism>
<protein>
    <submittedName>
        <fullName evidence="2">Uncharacterized protein</fullName>
    </submittedName>
</protein>
<feature type="region of interest" description="Disordered" evidence="1">
    <location>
        <begin position="1"/>
        <end position="26"/>
    </location>
</feature>
<dbReference type="EMBL" id="KL660108">
    <property type="protein sequence ID" value="KFA67771.1"/>
    <property type="molecule type" value="Genomic_DNA"/>
</dbReference>
<dbReference type="Proteomes" id="UP000028524">
    <property type="component" value="Unassembled WGS sequence"/>
</dbReference>
<evidence type="ECO:0000313" key="2">
    <source>
        <dbReference type="EMBL" id="KFA67771.1"/>
    </source>
</evidence>
<accession>A0A084QUY6</accession>
<dbReference type="HOGENOM" id="CLU_2484804_0_0_1"/>
<proteinExistence type="predicted"/>
<evidence type="ECO:0000313" key="3">
    <source>
        <dbReference type="Proteomes" id="UP000028524"/>
    </source>
</evidence>
<evidence type="ECO:0000256" key="1">
    <source>
        <dbReference type="SAM" id="MobiDB-lite"/>
    </source>
</evidence>
<reference evidence="2 3" key="1">
    <citation type="journal article" date="2014" name="BMC Genomics">
        <title>Comparative genome sequencing reveals chemotype-specific gene clusters in the toxigenic black mold Stachybotrys.</title>
        <authorList>
            <person name="Semeiks J."/>
            <person name="Borek D."/>
            <person name="Otwinowski Z."/>
            <person name="Grishin N.V."/>
        </authorList>
    </citation>
    <scope>NUCLEOTIDE SEQUENCE [LARGE SCALE GENOMIC DNA]</scope>
    <source>
        <strain evidence="2 3">IBT 40285</strain>
    </source>
</reference>